<dbReference type="FunFam" id="3.20.10.10:FF:000002">
    <property type="entry name" value="D-alanine aminotransferase"/>
    <property type="match status" value="1"/>
</dbReference>
<protein>
    <submittedName>
        <fullName evidence="4">D-amino-acid transaminase, chloroplastic</fullName>
    </submittedName>
</protein>
<comment type="similarity">
    <text evidence="2">Belongs to the class-IV pyridoxal-phosphate-dependent aminotransferase family.</text>
</comment>
<dbReference type="CDD" id="cd00449">
    <property type="entry name" value="PLPDE_IV"/>
    <property type="match status" value="1"/>
</dbReference>
<dbReference type="PANTHER" id="PTHR42743:SF22">
    <property type="entry name" value="D-AMINO-ACID TRANSAMINASE, CHLOROPLASTIC"/>
    <property type="match status" value="1"/>
</dbReference>
<dbReference type="FunFam" id="3.30.470.10:FF:000008">
    <property type="entry name" value="D-amino-acid transaminase, chloroplastic"/>
    <property type="match status" value="1"/>
</dbReference>
<dbReference type="GO" id="GO:0008652">
    <property type="term" value="P:amino acid biosynthetic process"/>
    <property type="evidence" value="ECO:0007669"/>
    <property type="project" value="UniProtKB-ARBA"/>
</dbReference>
<dbReference type="EMBL" id="JACGWK010000084">
    <property type="protein sequence ID" value="KAL0307635.1"/>
    <property type="molecule type" value="Genomic_DNA"/>
</dbReference>
<dbReference type="InterPro" id="IPR043131">
    <property type="entry name" value="BCAT-like_N"/>
</dbReference>
<comment type="cofactor">
    <cofactor evidence="1">
        <name>pyridoxal 5'-phosphate</name>
        <dbReference type="ChEBI" id="CHEBI:597326"/>
    </cofactor>
</comment>
<keyword evidence="3" id="KW-0663">Pyridoxal phosphate</keyword>
<organism evidence="4">
    <name type="scientific">Sesamum angustifolium</name>
    <dbReference type="NCBI Taxonomy" id="2727405"/>
    <lineage>
        <taxon>Eukaryota</taxon>
        <taxon>Viridiplantae</taxon>
        <taxon>Streptophyta</taxon>
        <taxon>Embryophyta</taxon>
        <taxon>Tracheophyta</taxon>
        <taxon>Spermatophyta</taxon>
        <taxon>Magnoliopsida</taxon>
        <taxon>eudicotyledons</taxon>
        <taxon>Gunneridae</taxon>
        <taxon>Pentapetalae</taxon>
        <taxon>asterids</taxon>
        <taxon>lamiids</taxon>
        <taxon>Lamiales</taxon>
        <taxon>Pedaliaceae</taxon>
        <taxon>Sesamum</taxon>
    </lineage>
</organism>
<dbReference type="GO" id="GO:0003824">
    <property type="term" value="F:catalytic activity"/>
    <property type="evidence" value="ECO:0007669"/>
    <property type="project" value="InterPro"/>
</dbReference>
<evidence type="ECO:0000256" key="1">
    <source>
        <dbReference type="ARBA" id="ARBA00001933"/>
    </source>
</evidence>
<dbReference type="AlphaFoldDB" id="A0AAW2KKS6"/>
<reference evidence="4" key="2">
    <citation type="journal article" date="2024" name="Plant">
        <title>Genomic evolution and insights into agronomic trait innovations of Sesamum species.</title>
        <authorList>
            <person name="Miao H."/>
            <person name="Wang L."/>
            <person name="Qu L."/>
            <person name="Liu H."/>
            <person name="Sun Y."/>
            <person name="Le M."/>
            <person name="Wang Q."/>
            <person name="Wei S."/>
            <person name="Zheng Y."/>
            <person name="Lin W."/>
            <person name="Duan Y."/>
            <person name="Cao H."/>
            <person name="Xiong S."/>
            <person name="Wang X."/>
            <person name="Wei L."/>
            <person name="Li C."/>
            <person name="Ma Q."/>
            <person name="Ju M."/>
            <person name="Zhao R."/>
            <person name="Li G."/>
            <person name="Mu C."/>
            <person name="Tian Q."/>
            <person name="Mei H."/>
            <person name="Zhang T."/>
            <person name="Gao T."/>
            <person name="Zhang H."/>
        </authorList>
    </citation>
    <scope>NUCLEOTIDE SEQUENCE</scope>
    <source>
        <strain evidence="4">G01</strain>
    </source>
</reference>
<evidence type="ECO:0000256" key="3">
    <source>
        <dbReference type="ARBA" id="ARBA00022898"/>
    </source>
</evidence>
<name>A0AAW2KKS6_9LAMI</name>
<evidence type="ECO:0000313" key="4">
    <source>
        <dbReference type="EMBL" id="KAL0307635.1"/>
    </source>
</evidence>
<dbReference type="Pfam" id="PF01063">
    <property type="entry name" value="Aminotran_4"/>
    <property type="match status" value="2"/>
</dbReference>
<dbReference type="SUPFAM" id="SSF56752">
    <property type="entry name" value="D-aminoacid aminotransferase-like PLP-dependent enzymes"/>
    <property type="match status" value="1"/>
</dbReference>
<comment type="caution">
    <text evidence="4">The sequence shown here is derived from an EMBL/GenBank/DDBJ whole genome shotgun (WGS) entry which is preliminary data.</text>
</comment>
<dbReference type="Gene3D" id="3.30.470.10">
    <property type="match status" value="1"/>
</dbReference>
<dbReference type="GO" id="GO:0046394">
    <property type="term" value="P:carboxylic acid biosynthetic process"/>
    <property type="evidence" value="ECO:0007669"/>
    <property type="project" value="UniProtKB-ARBA"/>
</dbReference>
<dbReference type="InterPro" id="IPR050571">
    <property type="entry name" value="Class-IV_PLP-Dep_Aminotrnsfr"/>
</dbReference>
<proteinExistence type="inferred from homology"/>
<dbReference type="Gene3D" id="3.20.10.10">
    <property type="entry name" value="D-amino Acid Aminotransferase, subunit A, domain 2"/>
    <property type="match status" value="1"/>
</dbReference>
<evidence type="ECO:0000256" key="2">
    <source>
        <dbReference type="ARBA" id="ARBA00009320"/>
    </source>
</evidence>
<gene>
    <name evidence="4" type="ORF">Sangu_3018900</name>
</gene>
<dbReference type="InterPro" id="IPR001544">
    <property type="entry name" value="Aminotrans_IV"/>
</dbReference>
<accession>A0AAW2KKS6</accession>
<dbReference type="InterPro" id="IPR036038">
    <property type="entry name" value="Aminotransferase-like"/>
</dbReference>
<dbReference type="InterPro" id="IPR043132">
    <property type="entry name" value="BCAT-like_C"/>
</dbReference>
<reference evidence="4" key="1">
    <citation type="submission" date="2020-06" db="EMBL/GenBank/DDBJ databases">
        <authorList>
            <person name="Li T."/>
            <person name="Hu X."/>
            <person name="Zhang T."/>
            <person name="Song X."/>
            <person name="Zhang H."/>
            <person name="Dai N."/>
            <person name="Sheng W."/>
            <person name="Hou X."/>
            <person name="Wei L."/>
        </authorList>
    </citation>
    <scope>NUCLEOTIDE SEQUENCE</scope>
    <source>
        <strain evidence="4">G01</strain>
        <tissue evidence="4">Leaf</tissue>
    </source>
</reference>
<sequence>MASLIAFASPISRALLFPSKLTACSLDSSPDLKNLTVSRNGSAFGPVIASAVTNSSQIQFPSETESAKVSAVPILSCSEAIERLRTFREVYGSNQQFLAMYSSIFGGITTDPTAMVIPMDDHMVHRGHGVFDTAAILDGYLYELDQHIDRFLRSAAMAKIKPPFDRESIRSILIQTVSASKCKTGSLRRSVTPSFKGVKVVTSSVPIKPPQFASVKSVNYLPNALSKMEAEENDAFVGIWLDEDGYIAEGPSMNVAFVSKEKELLMPQFDKILCGCTAKRILTLALGLVKEGKLKGIRLGNLTVEEGKEAVEMMLVGSGILVSPVVQWDDQVIGDGNEGPVTQALYNLVLEDMKSGPATVRVPVPY</sequence>
<dbReference type="PANTHER" id="PTHR42743">
    <property type="entry name" value="AMINO-ACID AMINOTRANSFERASE"/>
    <property type="match status" value="1"/>
</dbReference>